<gene>
    <name evidence="2" type="ORF">M514_28159</name>
</gene>
<feature type="non-terminal residue" evidence="2">
    <location>
        <position position="66"/>
    </location>
</feature>
<evidence type="ECO:0000313" key="2">
    <source>
        <dbReference type="EMBL" id="KFD59662.1"/>
    </source>
</evidence>
<dbReference type="AlphaFoldDB" id="A0A085MR16"/>
<sequence length="66" mass="7543">MSKNNHEQKDHKTECSSLQLQLFVYILICSRYESIKKRKKKEENAGADADLRPPVNGGTRKVPEAL</sequence>
<reference evidence="2" key="1">
    <citation type="journal article" date="2014" name="Nat. Genet.">
        <title>Genome and transcriptome of the porcine whipworm Trichuris suis.</title>
        <authorList>
            <person name="Jex A.R."/>
            <person name="Nejsum P."/>
            <person name="Schwarz E.M."/>
            <person name="Hu L."/>
            <person name="Young N.D."/>
            <person name="Hall R.S."/>
            <person name="Korhonen P.K."/>
            <person name="Liao S."/>
            <person name="Thamsborg S."/>
            <person name="Xia J."/>
            <person name="Xu P."/>
            <person name="Wang S."/>
            <person name="Scheerlinck J.P."/>
            <person name="Hofmann A."/>
            <person name="Sternberg P.W."/>
            <person name="Wang J."/>
            <person name="Gasser R.B."/>
        </authorList>
    </citation>
    <scope>NUCLEOTIDE SEQUENCE [LARGE SCALE GENOMIC DNA]</scope>
    <source>
        <strain evidence="2">DCEP-RM93F</strain>
    </source>
</reference>
<feature type="region of interest" description="Disordered" evidence="1">
    <location>
        <begin position="38"/>
        <end position="66"/>
    </location>
</feature>
<accession>A0A085MR16</accession>
<dbReference type="EMBL" id="KL367777">
    <property type="protein sequence ID" value="KFD59662.1"/>
    <property type="molecule type" value="Genomic_DNA"/>
</dbReference>
<dbReference type="Proteomes" id="UP000030758">
    <property type="component" value="Unassembled WGS sequence"/>
</dbReference>
<proteinExistence type="predicted"/>
<name>A0A085MR16_9BILA</name>
<protein>
    <submittedName>
        <fullName evidence="2">Uncharacterized protein</fullName>
    </submittedName>
</protein>
<evidence type="ECO:0000256" key="1">
    <source>
        <dbReference type="SAM" id="MobiDB-lite"/>
    </source>
</evidence>
<organism evidence="2">
    <name type="scientific">Trichuris suis</name>
    <name type="common">pig whipworm</name>
    <dbReference type="NCBI Taxonomy" id="68888"/>
    <lineage>
        <taxon>Eukaryota</taxon>
        <taxon>Metazoa</taxon>
        <taxon>Ecdysozoa</taxon>
        <taxon>Nematoda</taxon>
        <taxon>Enoplea</taxon>
        <taxon>Dorylaimia</taxon>
        <taxon>Trichinellida</taxon>
        <taxon>Trichuridae</taxon>
        <taxon>Trichuris</taxon>
    </lineage>
</organism>